<dbReference type="Proteomes" id="UP000269396">
    <property type="component" value="Unassembled WGS sequence"/>
</dbReference>
<evidence type="ECO:0000313" key="2">
    <source>
        <dbReference type="Proteomes" id="UP000269396"/>
    </source>
</evidence>
<accession>A0A3P8G9A7</accession>
<keyword evidence="2" id="KW-1185">Reference proteome</keyword>
<sequence length="90" mass="10043">MVARLELLELGGQQREAEQTFVWLETESQTAGKLAQAHQLGERRGPVGWLELVAGCFEHLKGCLGTKHFEVQLVSQQIVKGHYKTQQVAS</sequence>
<dbReference type="AlphaFoldDB" id="A0A3P8G9A7"/>
<protein>
    <submittedName>
        <fullName evidence="1">Uncharacterized protein</fullName>
    </submittedName>
</protein>
<evidence type="ECO:0000313" key="1">
    <source>
        <dbReference type="EMBL" id="VDP79151.1"/>
    </source>
</evidence>
<reference evidence="1 2" key="1">
    <citation type="submission" date="2018-11" db="EMBL/GenBank/DDBJ databases">
        <authorList>
            <consortium name="Pathogen Informatics"/>
        </authorList>
    </citation>
    <scope>NUCLEOTIDE SEQUENCE [LARGE SCALE GENOMIC DNA]</scope>
    <source>
        <strain>Denwood</strain>
        <strain evidence="2">Zambia</strain>
    </source>
</reference>
<dbReference type="EMBL" id="UZAL01041847">
    <property type="protein sequence ID" value="VDP79151.1"/>
    <property type="molecule type" value="Genomic_DNA"/>
</dbReference>
<gene>
    <name evidence="1" type="ORF">SMTD_LOCUS19195</name>
</gene>
<organism evidence="1 2">
    <name type="scientific">Schistosoma mattheei</name>
    <dbReference type="NCBI Taxonomy" id="31246"/>
    <lineage>
        <taxon>Eukaryota</taxon>
        <taxon>Metazoa</taxon>
        <taxon>Spiralia</taxon>
        <taxon>Lophotrochozoa</taxon>
        <taxon>Platyhelminthes</taxon>
        <taxon>Trematoda</taxon>
        <taxon>Digenea</taxon>
        <taxon>Strigeidida</taxon>
        <taxon>Schistosomatoidea</taxon>
        <taxon>Schistosomatidae</taxon>
        <taxon>Schistosoma</taxon>
    </lineage>
</organism>
<name>A0A3P8G9A7_9TREM</name>
<proteinExistence type="predicted"/>